<sequence length="87" mass="10267">MQMTTYPKLHKKQLINRPTDLGAPNLQKELNIFCTKLTNKIMMMEESTMNEYLDLFLDTNANEYISQLTHQQMKGFIRKLTNVLTQK</sequence>
<protein>
    <submittedName>
        <fullName evidence="2">Uncharacterized protein</fullName>
    </submittedName>
</protein>
<organism evidence="1 2">
    <name type="scientific">Panagrolaimus davidi</name>
    <dbReference type="NCBI Taxonomy" id="227884"/>
    <lineage>
        <taxon>Eukaryota</taxon>
        <taxon>Metazoa</taxon>
        <taxon>Ecdysozoa</taxon>
        <taxon>Nematoda</taxon>
        <taxon>Chromadorea</taxon>
        <taxon>Rhabditida</taxon>
        <taxon>Tylenchina</taxon>
        <taxon>Panagrolaimomorpha</taxon>
        <taxon>Panagrolaimoidea</taxon>
        <taxon>Panagrolaimidae</taxon>
        <taxon>Panagrolaimus</taxon>
    </lineage>
</organism>
<dbReference type="AlphaFoldDB" id="A0A914QQR6"/>
<proteinExistence type="predicted"/>
<keyword evidence="1" id="KW-1185">Reference proteome</keyword>
<name>A0A914QQR6_9BILA</name>
<reference evidence="2" key="1">
    <citation type="submission" date="2022-11" db="UniProtKB">
        <authorList>
            <consortium name="WormBaseParasite"/>
        </authorList>
    </citation>
    <scope>IDENTIFICATION</scope>
</reference>
<dbReference type="Proteomes" id="UP000887578">
    <property type="component" value="Unplaced"/>
</dbReference>
<dbReference type="WBParaSite" id="PDA_v2.g29703.t1">
    <property type="protein sequence ID" value="PDA_v2.g29703.t1"/>
    <property type="gene ID" value="PDA_v2.g29703"/>
</dbReference>
<evidence type="ECO:0000313" key="1">
    <source>
        <dbReference type="Proteomes" id="UP000887578"/>
    </source>
</evidence>
<evidence type="ECO:0000313" key="2">
    <source>
        <dbReference type="WBParaSite" id="PDA_v2.g29703.t1"/>
    </source>
</evidence>
<accession>A0A914QQR6</accession>